<dbReference type="Pfam" id="PF11390">
    <property type="entry name" value="FdsD"/>
    <property type="match status" value="1"/>
</dbReference>
<dbReference type="EMBL" id="CP040946">
    <property type="protein sequence ID" value="QDC44960.1"/>
    <property type="molecule type" value="Genomic_DNA"/>
</dbReference>
<sequence length="72" mass="8229">MEVDKLIKMANQIGDFFEANPNVEEAKLDIASHLKKFWNSVMIESLVVHVQQQQGQGLHPRVIAAIEQHLKH</sequence>
<organism evidence="1 2">
    <name type="scientific">Methylophilus medardicus</name>
    <dbReference type="NCBI Taxonomy" id="2588534"/>
    <lineage>
        <taxon>Bacteria</taxon>
        <taxon>Pseudomonadati</taxon>
        <taxon>Pseudomonadota</taxon>
        <taxon>Betaproteobacteria</taxon>
        <taxon>Nitrosomonadales</taxon>
        <taxon>Methylophilaceae</taxon>
        <taxon>Methylophilus</taxon>
    </lineage>
</organism>
<keyword evidence="2" id="KW-1185">Reference proteome</keyword>
<dbReference type="RefSeq" id="WP_140004287.1">
    <property type="nucleotide sequence ID" value="NZ_CP040946.1"/>
</dbReference>
<dbReference type="OrthoDB" id="8527650at2"/>
<accession>A0A5B8CV61</accession>
<gene>
    <name evidence="1" type="ORF">FIU01_10790</name>
</gene>
<dbReference type="InterPro" id="IPR021074">
    <property type="entry name" value="Formate_DH_dsu"/>
</dbReference>
<dbReference type="KEGG" id="mmec:FIU01_10790"/>
<name>A0A5B8CV61_9PROT</name>
<reference evidence="2" key="1">
    <citation type="journal article" date="2019" name="ISME J.">
        <title>Evolution in action: habitat transition from sediment to the pelagial leads to genome streamlining in Methylophilaceae.</title>
        <authorList>
            <person name="Salcher M."/>
            <person name="Schaefle D."/>
            <person name="Kaspar M."/>
            <person name="Neuenschwander S.M."/>
            <person name="Ghai R."/>
        </authorList>
    </citation>
    <scope>NUCLEOTIDE SEQUENCE [LARGE SCALE GENOMIC DNA]</scope>
    <source>
        <strain evidence="2">MMS-M-51</strain>
    </source>
</reference>
<evidence type="ECO:0000313" key="2">
    <source>
        <dbReference type="Proteomes" id="UP000311008"/>
    </source>
</evidence>
<protein>
    <submittedName>
        <fullName evidence="1">Formate dehydrogenase subunit delta</fullName>
    </submittedName>
</protein>
<dbReference type="AlphaFoldDB" id="A0A5B8CV61"/>
<evidence type="ECO:0000313" key="1">
    <source>
        <dbReference type="EMBL" id="QDC44960.1"/>
    </source>
</evidence>
<proteinExistence type="predicted"/>
<dbReference type="Proteomes" id="UP000311008">
    <property type="component" value="Chromosome"/>
</dbReference>